<proteinExistence type="predicted"/>
<dbReference type="Proteomes" id="UP001249240">
    <property type="component" value="Unassembled WGS sequence"/>
</dbReference>
<keyword evidence="1" id="KW-0472">Membrane</keyword>
<dbReference type="RefSeq" id="WP_010747025.1">
    <property type="nucleotide sequence ID" value="NZ_BAAAXM010000013.1"/>
</dbReference>
<accession>A0AAP5K972</accession>
<keyword evidence="1" id="KW-0812">Transmembrane</keyword>
<protein>
    <submittedName>
        <fullName evidence="3">Uncharacterized protein</fullName>
    </submittedName>
</protein>
<dbReference type="EMBL" id="JARPXL010000002">
    <property type="protein sequence ID" value="MDT2543228.1"/>
    <property type="molecule type" value="Genomic_DNA"/>
</dbReference>
<evidence type="ECO:0000313" key="3">
    <source>
        <dbReference type="EMBL" id="MDT2543228.1"/>
    </source>
</evidence>
<organism evidence="3 4">
    <name type="scientific">Enterococcus raffinosus</name>
    <dbReference type="NCBI Taxonomy" id="71452"/>
    <lineage>
        <taxon>Bacteria</taxon>
        <taxon>Bacillati</taxon>
        <taxon>Bacillota</taxon>
        <taxon>Bacilli</taxon>
        <taxon>Lactobacillales</taxon>
        <taxon>Enterococcaceae</taxon>
        <taxon>Enterococcus</taxon>
    </lineage>
</organism>
<feature type="transmembrane region" description="Helical" evidence="1">
    <location>
        <begin position="31"/>
        <end position="55"/>
    </location>
</feature>
<dbReference type="Proteomes" id="UP001254770">
    <property type="component" value="Unassembled WGS sequence"/>
</dbReference>
<sequence length="61" mass="6400">MLLFLLVLSIISLIISLMLNAKLKKLALGSAFHLMVLVQGGSIGATIGILVVLLIKGRTIG</sequence>
<keyword evidence="1" id="KW-1133">Transmembrane helix</keyword>
<reference evidence="3" key="1">
    <citation type="submission" date="2023-03" db="EMBL/GenBank/DDBJ databases">
        <authorList>
            <person name="Shen W."/>
            <person name="Cai J."/>
        </authorList>
    </citation>
    <scope>NUCLEOTIDE SEQUENCE</scope>
    <source>
        <strain evidence="2">B646-2</strain>
        <strain evidence="3">Y15</strain>
    </source>
</reference>
<dbReference type="AlphaFoldDB" id="A0AAP5K972"/>
<gene>
    <name evidence="3" type="ORF">P7D69_02570</name>
    <name evidence="2" type="ORF">P7D78_03375</name>
</gene>
<dbReference type="EMBL" id="JARPXM010000002">
    <property type="protein sequence ID" value="MDT2537154.1"/>
    <property type="molecule type" value="Genomic_DNA"/>
</dbReference>
<comment type="caution">
    <text evidence="3">The sequence shown here is derived from an EMBL/GenBank/DDBJ whole genome shotgun (WGS) entry which is preliminary data.</text>
</comment>
<evidence type="ECO:0000313" key="4">
    <source>
        <dbReference type="Proteomes" id="UP001254770"/>
    </source>
</evidence>
<evidence type="ECO:0000313" key="2">
    <source>
        <dbReference type="EMBL" id="MDT2537154.1"/>
    </source>
</evidence>
<evidence type="ECO:0000256" key="1">
    <source>
        <dbReference type="SAM" id="Phobius"/>
    </source>
</evidence>
<name>A0AAP5K972_9ENTE</name>
<dbReference type="GeneID" id="67038919"/>